<evidence type="ECO:0000259" key="1">
    <source>
        <dbReference type="Pfam" id="PF08268"/>
    </source>
</evidence>
<dbReference type="EMBL" id="PGOL01001733">
    <property type="protein sequence ID" value="PKI54948.1"/>
    <property type="molecule type" value="Genomic_DNA"/>
</dbReference>
<dbReference type="SUPFAM" id="SSF81383">
    <property type="entry name" value="F-box domain"/>
    <property type="match status" value="1"/>
</dbReference>
<comment type="caution">
    <text evidence="2">The sequence shown here is derived from an EMBL/GenBank/DDBJ whole genome shotgun (WGS) entry which is preliminary data.</text>
</comment>
<dbReference type="Proteomes" id="UP000233551">
    <property type="component" value="Unassembled WGS sequence"/>
</dbReference>
<reference evidence="2 3" key="1">
    <citation type="submission" date="2017-11" db="EMBL/GenBank/DDBJ databases">
        <title>De-novo sequencing of pomegranate (Punica granatum L.) genome.</title>
        <authorList>
            <person name="Akparov Z."/>
            <person name="Amiraslanov A."/>
            <person name="Hajiyeva S."/>
            <person name="Abbasov M."/>
            <person name="Kaur K."/>
            <person name="Hamwieh A."/>
            <person name="Solovyev V."/>
            <person name="Salamov A."/>
            <person name="Braich B."/>
            <person name="Kosarev P."/>
            <person name="Mahmoud A."/>
            <person name="Hajiyev E."/>
            <person name="Babayeva S."/>
            <person name="Izzatullayeva V."/>
            <person name="Mammadov A."/>
            <person name="Mammadov A."/>
            <person name="Sharifova S."/>
            <person name="Ojaghi J."/>
            <person name="Eynullazada K."/>
            <person name="Bayramov B."/>
            <person name="Abdulazimova A."/>
            <person name="Shahmuradov I."/>
        </authorList>
    </citation>
    <scope>NUCLEOTIDE SEQUENCE [LARGE SCALE GENOMIC DNA]</scope>
    <source>
        <strain evidence="3">cv. AG2017</strain>
        <tissue evidence="2">Leaf</tissue>
    </source>
</reference>
<dbReference type="InterPro" id="IPR036047">
    <property type="entry name" value="F-box-like_dom_sf"/>
</dbReference>
<dbReference type="AlphaFoldDB" id="A0A2I0JFE0"/>
<dbReference type="STRING" id="22663.A0A2I0JFE0"/>
<feature type="domain" description="F-box associated beta-propeller type 3" evidence="1">
    <location>
        <begin position="42"/>
        <end position="259"/>
    </location>
</feature>
<keyword evidence="3" id="KW-1185">Reference proteome</keyword>
<dbReference type="InterPro" id="IPR013187">
    <property type="entry name" value="F-box-assoc_dom_typ3"/>
</dbReference>
<sequence length="294" mass="33578">MKQSSSQSDGPPLPEEMIYEILVRLPVKSLCRFSEWIAFKAPSTNDNCVLGYDPIEKKCKILKSTFMEPEPITEIDILTVGEKEWRRIDTVLGGLSIVDSLCIDGVIHMVCEAEDGRAYFMLFEVRLERFWAAIPLPAGVIYNACICLIEFNGFAAVLDYGPGMVMELEVVCRRLHTLFRLWILEDLGKKVWSCKEFIPLPQLKDVLSDWLHYTVGVTRAGEVVFAPRLSAEPFHCHICHLEHASLRKIEICGLYERTNALTRQHGDQVGLEAWRSGPEWMEKTGELTTFRVRK</sequence>
<dbReference type="Pfam" id="PF08268">
    <property type="entry name" value="FBA_3"/>
    <property type="match status" value="1"/>
</dbReference>
<accession>A0A2I0JFE0</accession>
<gene>
    <name evidence="2" type="ORF">CRG98_024620</name>
</gene>
<dbReference type="PANTHER" id="PTHR31111:SF138">
    <property type="entry name" value="F-BOX ASSOCIATED DOMAIN-CONTAINING PROTEIN"/>
    <property type="match status" value="1"/>
</dbReference>
<evidence type="ECO:0000313" key="3">
    <source>
        <dbReference type="Proteomes" id="UP000233551"/>
    </source>
</evidence>
<proteinExistence type="predicted"/>
<evidence type="ECO:0000313" key="2">
    <source>
        <dbReference type="EMBL" id="PKI54948.1"/>
    </source>
</evidence>
<dbReference type="NCBIfam" id="TIGR01640">
    <property type="entry name" value="F_box_assoc_1"/>
    <property type="match status" value="1"/>
</dbReference>
<dbReference type="InterPro" id="IPR017451">
    <property type="entry name" value="F-box-assoc_interact_dom"/>
</dbReference>
<organism evidence="2 3">
    <name type="scientific">Punica granatum</name>
    <name type="common">Pomegranate</name>
    <dbReference type="NCBI Taxonomy" id="22663"/>
    <lineage>
        <taxon>Eukaryota</taxon>
        <taxon>Viridiplantae</taxon>
        <taxon>Streptophyta</taxon>
        <taxon>Embryophyta</taxon>
        <taxon>Tracheophyta</taxon>
        <taxon>Spermatophyta</taxon>
        <taxon>Magnoliopsida</taxon>
        <taxon>eudicotyledons</taxon>
        <taxon>Gunneridae</taxon>
        <taxon>Pentapetalae</taxon>
        <taxon>rosids</taxon>
        <taxon>malvids</taxon>
        <taxon>Myrtales</taxon>
        <taxon>Lythraceae</taxon>
        <taxon>Punica</taxon>
    </lineage>
</organism>
<protein>
    <recommendedName>
        <fullName evidence="1">F-box associated beta-propeller type 3 domain-containing protein</fullName>
    </recommendedName>
</protein>
<name>A0A2I0JFE0_PUNGR</name>
<dbReference type="PANTHER" id="PTHR31111">
    <property type="entry name" value="BNAA05G37150D PROTEIN-RELATED"/>
    <property type="match status" value="1"/>
</dbReference>